<accession>A0A1V2H402</accession>
<evidence type="ECO:0000313" key="3">
    <source>
        <dbReference type="Proteomes" id="UP000188879"/>
    </source>
</evidence>
<dbReference type="OrthoDB" id="7269272at2"/>
<dbReference type="Gene3D" id="2.40.50.230">
    <property type="entry name" value="Gp5 N-terminal domain"/>
    <property type="match status" value="1"/>
</dbReference>
<keyword evidence="3" id="KW-1185">Reference proteome</keyword>
<gene>
    <name evidence="2" type="ORF">BKE38_08745</name>
</gene>
<dbReference type="InterPro" id="IPR037026">
    <property type="entry name" value="Vgr_OB-fold_dom_sf"/>
</dbReference>
<name>A0A1V2H402_9PROT</name>
<feature type="region of interest" description="Disordered" evidence="1">
    <location>
        <begin position="184"/>
        <end position="205"/>
    </location>
</feature>
<dbReference type="Proteomes" id="UP000188879">
    <property type="component" value="Unassembled WGS sequence"/>
</dbReference>
<evidence type="ECO:0000313" key="2">
    <source>
        <dbReference type="EMBL" id="ONG55745.1"/>
    </source>
</evidence>
<evidence type="ECO:0008006" key="4">
    <source>
        <dbReference type="Google" id="ProtNLM"/>
    </source>
</evidence>
<dbReference type="RefSeq" id="WP_076956973.1">
    <property type="nucleotide sequence ID" value="NZ_MLCO01000069.1"/>
</dbReference>
<sequence>MNQLMNMYAAQAGQIMRQLGQPKWGIVESYNPERNTAKVRIQPDNILSGWLHVGTPAVADLEIIIPPIVGTMALVLLQEGDAQGLSGTLVASGFNDEFMPSKMPSAIGSDGTYLVPGELGVFQKNTGSCMRLSQTGKWFFKGDIEHDGNFTSSGNTRVMGNIKGDKEVIDKDGALDTLRDHYNAHRHTNVQTGGGTSGPTNLSDP</sequence>
<reference evidence="2 3" key="1">
    <citation type="submission" date="2016-10" db="EMBL/GenBank/DDBJ databases">
        <title>Draft Genome sequence of Roseomonas sp. strain M3.</title>
        <authorList>
            <person name="Subhash Y."/>
            <person name="Lee S."/>
        </authorList>
    </citation>
    <scope>NUCLEOTIDE SEQUENCE [LARGE SCALE GENOMIC DNA]</scope>
    <source>
        <strain evidence="2 3">M3</strain>
    </source>
</reference>
<dbReference type="AlphaFoldDB" id="A0A1V2H402"/>
<dbReference type="EMBL" id="MLCO01000069">
    <property type="protein sequence ID" value="ONG55745.1"/>
    <property type="molecule type" value="Genomic_DNA"/>
</dbReference>
<proteinExistence type="predicted"/>
<evidence type="ECO:0000256" key="1">
    <source>
        <dbReference type="SAM" id="MobiDB-lite"/>
    </source>
</evidence>
<comment type="caution">
    <text evidence="2">The sequence shown here is derived from an EMBL/GenBank/DDBJ whole genome shotgun (WGS) entry which is preliminary data.</text>
</comment>
<organism evidence="2 3">
    <name type="scientific">Teichococcus deserti</name>
    <dbReference type="NCBI Taxonomy" id="1817963"/>
    <lineage>
        <taxon>Bacteria</taxon>
        <taxon>Pseudomonadati</taxon>
        <taxon>Pseudomonadota</taxon>
        <taxon>Alphaproteobacteria</taxon>
        <taxon>Acetobacterales</taxon>
        <taxon>Roseomonadaceae</taxon>
        <taxon>Roseomonas</taxon>
    </lineage>
</organism>
<protein>
    <recommendedName>
        <fullName evidence="4">Baseplate assembly protein</fullName>
    </recommendedName>
</protein>